<dbReference type="GO" id="GO:0061630">
    <property type="term" value="F:ubiquitin protein ligase activity"/>
    <property type="evidence" value="ECO:0007669"/>
    <property type="project" value="TreeGrafter"/>
</dbReference>
<dbReference type="GO" id="GO:0008270">
    <property type="term" value="F:zinc ion binding"/>
    <property type="evidence" value="ECO:0007669"/>
    <property type="project" value="UniProtKB-KW"/>
</dbReference>
<feature type="compositionally biased region" description="Polar residues" evidence="5">
    <location>
        <begin position="1715"/>
        <end position="1726"/>
    </location>
</feature>
<dbReference type="PANTHER" id="PTHR46171:SF3">
    <property type="entry name" value="GH10160P"/>
    <property type="match status" value="1"/>
</dbReference>
<proteinExistence type="predicted"/>
<dbReference type="CDD" id="cd16454">
    <property type="entry name" value="RING-H2_PA-TM-RING"/>
    <property type="match status" value="1"/>
</dbReference>
<feature type="compositionally biased region" description="Basic residues" evidence="5">
    <location>
        <begin position="1552"/>
        <end position="1565"/>
    </location>
</feature>
<dbReference type="Proteomes" id="UP000059188">
    <property type="component" value="Unassembled WGS sequence"/>
</dbReference>
<keyword evidence="3" id="KW-0862">Zinc</keyword>
<dbReference type="EMBL" id="LN679112">
    <property type="protein sequence ID" value="CEL53551.1"/>
    <property type="molecule type" value="Genomic_DNA"/>
</dbReference>
<evidence type="ECO:0000256" key="1">
    <source>
        <dbReference type="ARBA" id="ARBA00022723"/>
    </source>
</evidence>
<keyword evidence="1" id="KW-0479">Metal-binding</keyword>
<feature type="region of interest" description="Disordered" evidence="5">
    <location>
        <begin position="1094"/>
        <end position="1287"/>
    </location>
</feature>
<evidence type="ECO:0000256" key="5">
    <source>
        <dbReference type="SAM" id="MobiDB-lite"/>
    </source>
</evidence>
<keyword evidence="2 4" id="KW-0863">Zinc-finger</keyword>
<feature type="region of interest" description="Disordered" evidence="5">
    <location>
        <begin position="188"/>
        <end position="229"/>
    </location>
</feature>
<feature type="region of interest" description="Disordered" evidence="5">
    <location>
        <begin position="605"/>
        <end position="624"/>
    </location>
</feature>
<dbReference type="PROSITE" id="PS50089">
    <property type="entry name" value="ZF_RING_2"/>
    <property type="match status" value="1"/>
</dbReference>
<keyword evidence="8" id="KW-1185">Reference proteome</keyword>
<feature type="compositionally biased region" description="Basic and acidic residues" evidence="5">
    <location>
        <begin position="765"/>
        <end position="778"/>
    </location>
</feature>
<evidence type="ECO:0000256" key="4">
    <source>
        <dbReference type="PROSITE-ProRule" id="PRU00175"/>
    </source>
</evidence>
<feature type="region of interest" description="Disordered" evidence="5">
    <location>
        <begin position="1704"/>
        <end position="1726"/>
    </location>
</feature>
<feature type="compositionally biased region" description="Polar residues" evidence="5">
    <location>
        <begin position="634"/>
        <end position="648"/>
    </location>
</feature>
<feature type="compositionally biased region" description="Polar residues" evidence="5">
    <location>
        <begin position="572"/>
        <end position="584"/>
    </location>
</feature>
<feature type="compositionally biased region" description="Polar residues" evidence="5">
    <location>
        <begin position="1529"/>
        <end position="1551"/>
    </location>
</feature>
<feature type="compositionally biased region" description="Low complexity" evidence="5">
    <location>
        <begin position="830"/>
        <end position="847"/>
    </location>
</feature>
<sequence length="1726" mass="188133">MVRYIDCNIKRILSHCIQVGPTMNGSTAAQFYSMPYTSAMTSHIVNASYSNNDNGVYLTSSMGAGPSTQSNANVNGENTPGSTKRPFPWASSESQERDKRPRGGSGNATTSSASEDPEETMSTDESAYASAAESPNPNFSRSPTRADWPLSTVDESETRTPAIAPRIPTPAALRSSSPLQLPNLSLSIQSGFRPVSPPTTTSVNTPLRLALPPRSIPPNNVTSSEPRTQPLDLGWLTQQLDEALPPPRDRAFSLSFGSASVDSALPHPQHSRAGSTRVPLPWVDIEGESIGSSLLAASELASTSVSASLEIESESGSLGADSVAESVTSSPGAASTVRSDHSPPTIAHATHSPLTATATRRPLSLNLRNFPLVPGPDSPSTAFPTSASPRTSAFDLAVTPPGSALPSFVARMMEVDSPVHGGGDSYISSQAGTFASSTDQAGSYAPPRSRTGTFTSSIPQTTYVPPPPQAESYPSSPHLDGGDASLDALRRFMRQESTTEPTHQAVNLVEHQNTGLLRQSEGESASSVSPNQAPTAVAVGSYFPPIRTDERQPHTGVPRGVQPYRGGYEQHPAQQTTRNTHPEQLSRISQEHFSGHTQLEEVARNGSIEQPSRTTHPSEDSNLDSIYSRRLTESGASFPSRPSDSGASLPSFRATVSPEPGRMSWSDFFGPRTPETGGSDVAISAGGSEITMGTRGSEISAGTRTSEVTTGMRSSEATMGTVSTRGAETGMNTRGTADIGTSTSRAGMRSALTRVVRLPGSEGPPRLHFDALPREDRSSATNLSRTPPGPDSHPTVWFEDDPTRPRRTSSTRWTDLFPEPASAPVPIIPRPTNRTRMPPPVSVSSTDSTVFDPLTGMSWNRNSQAVPEPSPAYDATSSLARYQTFAQSIDEIRRSPPPPQQGVSPEPNWGESGNNRTSWAFPRHEPPQYEVPPPTNGNWLREWESQRDRRSRAARDDYLRRQGSDYPSNDRRYHTEYPNSDEVPRRPPMAQLSDTQAQGQLWPEFVAHSRPLTRPMTRASLVATGFADSDLWPENDESNTRLWGEIPRPARRQEILPAPVGDVAAPVQFLPSNHEAGVVFTESPPSLLGGFDDPNYSELIPGDAQPSRPDPINFRSASHVLRASLVDTSRRASDGPTRPLVAAEPERTRVSSRERWESHLTRSQVQLERVRQLLHRSHDSRERDASRRHLPESPVYPHRRGFLSTPDNEIPPSNTSSDSRRSSVSGVAWPRPGPTEVPPPRPFTVHEGDQPEWPPSDTSSRNNTITHELMRASSLRGRRRRTLLPESASRRDSTGFIHSVNNALNQVESGLLELSALANEGDNHMHHYGAQNEPESTRPHSPSRSGHMEWVYESTERNPTPPPTLPPFDFASAQRNPGWSAERYNQPNGGPSGLGLEVSLEYPSRRTPARGPDGYLEQRQNARDSSSTRGTRTSSYTHEGPWRSSAPSNEWWSNDVPPPNLPTHMPLRDRLLFRPSGGSHQPVASSRQPEPVNSRSSNMVSSMQTQPPSATFARLHRRRLSPPAPPHQPSVSSSLLRPFANQNNSTSPTRSHTSRFPHFLSRRNSGRGGGGGSSDDNDEWHHTEQATRRFFLRSRGRGRTQPANGDYLRDDEFDDSYEGLLRLAARIGDAKPRGTPAEVVRSMVSSRYADSPGAREEARCPICLDDYAPDDIVTVVKWCSHWFHRECVQQWLSNSRTCPVCRGQADGEEPEPQAGPSTGASDSSWV</sequence>
<dbReference type="InterPro" id="IPR013083">
    <property type="entry name" value="Znf_RING/FYVE/PHD"/>
</dbReference>
<feature type="region of interest" description="Disordered" evidence="5">
    <location>
        <begin position="60"/>
        <end position="176"/>
    </location>
</feature>
<feature type="region of interest" description="Disordered" evidence="5">
    <location>
        <begin position="758"/>
        <end position="847"/>
    </location>
</feature>
<feature type="compositionally biased region" description="Polar residues" evidence="5">
    <location>
        <begin position="217"/>
        <end position="227"/>
    </location>
</feature>
<feature type="domain" description="RING-type" evidence="6">
    <location>
        <begin position="1660"/>
        <end position="1702"/>
    </location>
</feature>
<feature type="region of interest" description="Disordered" evidence="5">
    <location>
        <begin position="1323"/>
        <end position="1580"/>
    </location>
</feature>
<dbReference type="STRING" id="1108050.A0A0B7F664"/>
<feature type="compositionally biased region" description="Polar residues" evidence="5">
    <location>
        <begin position="325"/>
        <end position="337"/>
    </location>
</feature>
<dbReference type="SMART" id="SM00744">
    <property type="entry name" value="RINGv"/>
    <property type="match status" value="1"/>
</dbReference>
<organism evidence="7 8">
    <name type="scientific">Thanatephorus cucumeris (strain AG1-IB / isolate 7/3/14)</name>
    <name type="common">Lettuce bottom rot fungus</name>
    <name type="synonym">Rhizoctonia solani</name>
    <dbReference type="NCBI Taxonomy" id="1108050"/>
    <lineage>
        <taxon>Eukaryota</taxon>
        <taxon>Fungi</taxon>
        <taxon>Dikarya</taxon>
        <taxon>Basidiomycota</taxon>
        <taxon>Agaricomycotina</taxon>
        <taxon>Agaricomycetes</taxon>
        <taxon>Cantharellales</taxon>
        <taxon>Ceratobasidiaceae</taxon>
        <taxon>Rhizoctonia</taxon>
        <taxon>Rhizoctonia solani AG-1</taxon>
    </lineage>
</organism>
<name>A0A0B7F664_THACB</name>
<evidence type="ECO:0000256" key="2">
    <source>
        <dbReference type="ARBA" id="ARBA00022771"/>
    </source>
</evidence>
<gene>
    <name evidence="7" type="ORF">RSOLAG1IB_06406</name>
</gene>
<evidence type="ECO:0000313" key="8">
    <source>
        <dbReference type="Proteomes" id="UP000059188"/>
    </source>
</evidence>
<evidence type="ECO:0000256" key="3">
    <source>
        <dbReference type="ARBA" id="ARBA00022833"/>
    </source>
</evidence>
<feature type="compositionally biased region" description="Polar residues" evidence="5">
    <location>
        <begin position="450"/>
        <end position="463"/>
    </location>
</feature>
<feature type="compositionally biased region" description="Polar residues" evidence="5">
    <location>
        <begin position="1478"/>
        <end position="1488"/>
    </location>
</feature>
<feature type="compositionally biased region" description="Polar residues" evidence="5">
    <location>
        <begin position="60"/>
        <end position="82"/>
    </location>
</feature>
<feature type="compositionally biased region" description="Basic and acidic residues" evidence="5">
    <location>
        <begin position="1144"/>
        <end position="1160"/>
    </location>
</feature>
<feature type="region of interest" description="Disordered" evidence="5">
    <location>
        <begin position="545"/>
        <end position="584"/>
    </location>
</feature>
<feature type="compositionally biased region" description="Polar residues" evidence="5">
    <location>
        <begin position="133"/>
        <end position="143"/>
    </location>
</feature>
<dbReference type="InterPro" id="IPR011016">
    <property type="entry name" value="Znf_RING-CH"/>
</dbReference>
<dbReference type="SMART" id="SM00184">
    <property type="entry name" value="RING"/>
    <property type="match status" value="1"/>
</dbReference>
<feature type="region of interest" description="Disordered" evidence="5">
    <location>
        <begin position="436"/>
        <end position="484"/>
    </location>
</feature>
<dbReference type="SUPFAM" id="SSF57850">
    <property type="entry name" value="RING/U-box"/>
    <property type="match status" value="1"/>
</dbReference>
<feature type="compositionally biased region" description="Low complexity" evidence="5">
    <location>
        <begin position="1492"/>
        <end position="1503"/>
    </location>
</feature>
<feature type="compositionally biased region" description="Low complexity" evidence="5">
    <location>
        <begin position="1423"/>
        <end position="1435"/>
    </location>
</feature>
<dbReference type="Pfam" id="PF13639">
    <property type="entry name" value="zf-RING_2"/>
    <property type="match status" value="1"/>
</dbReference>
<protein>
    <submittedName>
        <fullName evidence="7">RING finger protein 44</fullName>
    </submittedName>
</protein>
<feature type="region of interest" description="Disordered" evidence="5">
    <location>
        <begin position="690"/>
        <end position="720"/>
    </location>
</feature>
<dbReference type="PANTHER" id="PTHR46171">
    <property type="entry name" value="GH10160P"/>
    <property type="match status" value="1"/>
</dbReference>
<feature type="compositionally biased region" description="Pro residues" evidence="5">
    <location>
        <begin position="1231"/>
        <end position="1242"/>
    </location>
</feature>
<accession>A0A0B7F664</accession>
<feature type="compositionally biased region" description="Basic and acidic residues" evidence="5">
    <location>
        <begin position="1168"/>
        <end position="1191"/>
    </location>
</feature>
<feature type="region of interest" description="Disordered" evidence="5">
    <location>
        <begin position="632"/>
        <end position="660"/>
    </location>
</feature>
<feature type="compositionally biased region" description="Polar residues" evidence="5">
    <location>
        <begin position="1373"/>
        <end position="1389"/>
    </location>
</feature>
<evidence type="ECO:0000313" key="7">
    <source>
        <dbReference type="EMBL" id="CEL53551.1"/>
    </source>
</evidence>
<feature type="region of interest" description="Disordered" evidence="5">
    <location>
        <begin position="890"/>
        <end position="991"/>
    </location>
</feature>
<dbReference type="OrthoDB" id="8062037at2759"/>
<feature type="compositionally biased region" description="Polar residues" evidence="5">
    <location>
        <begin position="700"/>
        <end position="720"/>
    </location>
</feature>
<dbReference type="Gene3D" id="3.30.40.10">
    <property type="entry name" value="Zinc/RING finger domain, C3HC4 (zinc finger)"/>
    <property type="match status" value="1"/>
</dbReference>
<feature type="compositionally biased region" description="Low complexity" evidence="5">
    <location>
        <begin position="159"/>
        <end position="176"/>
    </location>
</feature>
<reference evidence="7 8" key="1">
    <citation type="submission" date="2014-11" db="EMBL/GenBank/DDBJ databases">
        <authorList>
            <person name="Wibberg Daniel"/>
        </authorList>
    </citation>
    <scope>NUCLEOTIDE SEQUENCE [LARGE SCALE GENOMIC DNA]</scope>
    <source>
        <strain evidence="7">Rhizoctonia solani AG1-IB 7/3/14</strain>
    </source>
</reference>
<feature type="compositionally biased region" description="Polar residues" evidence="5">
    <location>
        <begin position="1256"/>
        <end position="1266"/>
    </location>
</feature>
<dbReference type="InterPro" id="IPR001841">
    <property type="entry name" value="Znf_RING"/>
</dbReference>
<evidence type="ECO:0000259" key="6">
    <source>
        <dbReference type="PROSITE" id="PS50089"/>
    </source>
</evidence>
<feature type="compositionally biased region" description="Basic and acidic residues" evidence="5">
    <location>
        <begin position="941"/>
        <end position="975"/>
    </location>
</feature>
<feature type="region of interest" description="Disordered" evidence="5">
    <location>
        <begin position="315"/>
        <end position="361"/>
    </location>
</feature>
<dbReference type="GO" id="GO:0016567">
    <property type="term" value="P:protein ubiquitination"/>
    <property type="evidence" value="ECO:0007669"/>
    <property type="project" value="TreeGrafter"/>
</dbReference>
<feature type="compositionally biased region" description="Low complexity" evidence="5">
    <location>
        <begin position="1213"/>
        <end position="1225"/>
    </location>
</feature>